<accession>A0A3M7M533</accession>
<dbReference type="EMBL" id="KE747818">
    <property type="protein sequence ID" value="RMZ69625.1"/>
    <property type="molecule type" value="Genomic_DNA"/>
</dbReference>
<dbReference type="Gene3D" id="1.10.10.60">
    <property type="entry name" value="Homeodomain-like"/>
    <property type="match status" value="1"/>
</dbReference>
<dbReference type="InterPro" id="IPR013087">
    <property type="entry name" value="Znf_C2H2_type"/>
</dbReference>
<dbReference type="GO" id="GO:0006355">
    <property type="term" value="P:regulation of DNA-templated transcription"/>
    <property type="evidence" value="ECO:0007669"/>
    <property type="project" value="InterPro"/>
</dbReference>
<feature type="compositionally biased region" description="Polar residues" evidence="6">
    <location>
        <begin position="288"/>
        <end position="305"/>
    </location>
</feature>
<dbReference type="AlphaFoldDB" id="A0A3M7M533"/>
<feature type="region of interest" description="Disordered" evidence="6">
    <location>
        <begin position="118"/>
        <end position="151"/>
    </location>
</feature>
<evidence type="ECO:0000313" key="9">
    <source>
        <dbReference type="EMBL" id="RMZ69625.1"/>
    </source>
</evidence>
<dbReference type="InterPro" id="IPR050224">
    <property type="entry name" value="TALE_homeobox"/>
</dbReference>
<evidence type="ECO:0000256" key="1">
    <source>
        <dbReference type="ARBA" id="ARBA00023125"/>
    </source>
</evidence>
<feature type="region of interest" description="Disordered" evidence="6">
    <location>
        <begin position="288"/>
        <end position="308"/>
    </location>
</feature>
<dbReference type="CDD" id="cd00086">
    <property type="entry name" value="homeodomain"/>
    <property type="match status" value="1"/>
</dbReference>
<dbReference type="Pfam" id="PF05920">
    <property type="entry name" value="Homeobox_KN"/>
    <property type="match status" value="1"/>
</dbReference>
<keyword evidence="2 5" id="KW-0371">Homeobox</keyword>
<evidence type="ECO:0000256" key="6">
    <source>
        <dbReference type="SAM" id="MobiDB-lite"/>
    </source>
</evidence>
<keyword evidence="3 5" id="KW-0539">Nucleus</keyword>
<keyword evidence="10" id="KW-1185">Reference proteome</keyword>
<dbReference type="InterPro" id="IPR008422">
    <property type="entry name" value="KN_HD"/>
</dbReference>
<dbReference type="Proteomes" id="UP000265663">
    <property type="component" value="Unassembled WGS sequence"/>
</dbReference>
<dbReference type="InterPro" id="IPR009057">
    <property type="entry name" value="Homeodomain-like_sf"/>
</dbReference>
<evidence type="ECO:0000313" key="10">
    <source>
        <dbReference type="Proteomes" id="UP000265663"/>
    </source>
</evidence>
<feature type="DNA-binding region" description="Homeobox" evidence="5">
    <location>
        <begin position="305"/>
        <end position="367"/>
    </location>
</feature>
<comment type="subcellular location">
    <subcellularLocation>
        <location evidence="5">Nucleus</location>
    </subcellularLocation>
</comment>
<reference evidence="9 10" key="1">
    <citation type="journal article" date="2014" name="PLoS ONE">
        <title>De novo Genome Assembly of the Fungal Plant Pathogen Pyrenophora semeniperda.</title>
        <authorList>
            <person name="Soliai M.M."/>
            <person name="Meyer S.E."/>
            <person name="Udall J.A."/>
            <person name="Elzinga D.E."/>
            <person name="Hermansen R.A."/>
            <person name="Bodily P.M."/>
            <person name="Hart A.A."/>
            <person name="Coleman C.E."/>
        </authorList>
    </citation>
    <scope>NUCLEOTIDE SEQUENCE [LARGE SCALE GENOMIC DNA]</scope>
    <source>
        <strain evidence="9 10">CCB06</strain>
        <tissue evidence="9">Mycelium</tissue>
    </source>
</reference>
<name>A0A3M7M533_9PLEO</name>
<feature type="compositionally biased region" description="Basic residues" evidence="6">
    <location>
        <begin position="118"/>
        <end position="132"/>
    </location>
</feature>
<protein>
    <submittedName>
        <fullName evidence="9">Monocarboxylate transporter 4</fullName>
    </submittedName>
</protein>
<dbReference type="GO" id="GO:0008270">
    <property type="term" value="F:zinc ion binding"/>
    <property type="evidence" value="ECO:0007669"/>
    <property type="project" value="UniProtKB-KW"/>
</dbReference>
<keyword evidence="4" id="KW-0863">Zinc-finger</keyword>
<sequence length="1050" mass="118825">MPVLRDTYSALAAQIDVMAPHDSGLNPRQPAINMPAITFDAPQTAPMAKRQNIIYTQQGIIPTYYNLSGPEPGTVVGIVLGSVAGFLLICWLLQSLTNTNNKTGTTTAMAGEEEIVVRRPRRNSHGARSSRRRSAEVREVSRSPRASSGRQRIIVEEARRQPTRARSIIVEDRHRVPGDNVVEVIEEHEDYRERRGTRRGPGYRSPQPSFNERTVIGRTSTNMNNATGTSEGDIDTFFTFQDDHHSSDCVLDDTSFAVLSEALTAANALSSQHNDNWFTDPSLRNLSNDSTASSSPFAPEVSTSRPKLGSRFSREVIRTLKDWLAAHQQHPYPNESQMVALHNRTGLNKAQLTNWFANARRRGKVQSVRPMSPQVQITTTSPIDIIQRPGTPAVRESMDYKDPMQRWVESPPEHEPAAVGDIARAMASRESSPVSAHTVFSFDDNGTEDFPYNKLWQSPYAVSSASSARTSQSSEFSGHCSSGSQKSLKVRRIIRKKRASTRRRLAKETTSFVIMPYQCTFCTEVFRTKYDWQRHEKSLHLPLEKWICALHGPRATNESLGERCCVYCGETTPDDAHVEAHHYSACQERTLEERTFHRKDHLVQHLRLVHGVEFAEWSMTRWVLPIPDVRSRCGFCGTTMITWPERTDHLGDHFKSGITMASWQGDWGFDDSVMRLVENALPPELIDWERRTLIPMRGSDPSWGTPPNGYELLKVEIEFFIQRTFDNEGHLPDNDAIQLEACRIIFAAETNSVTQTPTTSAAYHDTSWLRDLIMSSQEITKRARFQPVRSCRESRQYPLRILAKDHLFEQCPMETRLRDFIMRQKVADIVLDDAQLRNEACQIVRQMEQESSTPSDVFANWIVKGIYSGTDWLSNFKKRAAISNTFSTTNISSDFNLDGISGLTWPQLSSPKIPVSASDTLIPFKEVPDIFSPLPSFPEASSIIPKLSNQTDVHGRLRTLLPDDANFYRIFDSDMRRWAASTLSPKNPNSHIPSDEEIQHQARWIMYDGDDPWNQTPADFPTWLSRFKSDVGIATDSGVVNPKELFVQLN</sequence>
<dbReference type="InterPro" id="IPR001356">
    <property type="entry name" value="HD"/>
</dbReference>
<organism evidence="9 10">
    <name type="scientific">Pyrenophora seminiperda CCB06</name>
    <dbReference type="NCBI Taxonomy" id="1302712"/>
    <lineage>
        <taxon>Eukaryota</taxon>
        <taxon>Fungi</taxon>
        <taxon>Dikarya</taxon>
        <taxon>Ascomycota</taxon>
        <taxon>Pezizomycotina</taxon>
        <taxon>Dothideomycetes</taxon>
        <taxon>Pleosporomycetidae</taxon>
        <taxon>Pleosporales</taxon>
        <taxon>Pleosporineae</taxon>
        <taxon>Pleosporaceae</taxon>
        <taxon>Pyrenophora</taxon>
    </lineage>
</organism>
<proteinExistence type="predicted"/>
<dbReference type="SUPFAM" id="SSF46689">
    <property type="entry name" value="Homeodomain-like"/>
    <property type="match status" value="1"/>
</dbReference>
<keyword evidence="4" id="KW-0479">Metal-binding</keyword>
<keyword evidence="1 5" id="KW-0238">DNA-binding</keyword>
<dbReference type="SMART" id="SM00389">
    <property type="entry name" value="HOX"/>
    <property type="match status" value="1"/>
</dbReference>
<dbReference type="GO" id="GO:0005634">
    <property type="term" value="C:nucleus"/>
    <property type="evidence" value="ECO:0007669"/>
    <property type="project" value="UniProtKB-SubCell"/>
</dbReference>
<feature type="region of interest" description="Disordered" evidence="6">
    <location>
        <begin position="192"/>
        <end position="212"/>
    </location>
</feature>
<dbReference type="SMART" id="SM00355">
    <property type="entry name" value="ZnF_C2H2"/>
    <property type="match status" value="3"/>
</dbReference>
<dbReference type="PROSITE" id="PS50071">
    <property type="entry name" value="HOMEOBOX_2"/>
    <property type="match status" value="1"/>
</dbReference>
<dbReference type="OrthoDB" id="10056939at2759"/>
<gene>
    <name evidence="9" type="ORF">GMOD_00006458</name>
</gene>
<keyword evidence="4" id="KW-0862">Zinc</keyword>
<evidence type="ECO:0000256" key="3">
    <source>
        <dbReference type="ARBA" id="ARBA00023242"/>
    </source>
</evidence>
<dbReference type="PROSITE" id="PS00028">
    <property type="entry name" value="ZINC_FINGER_C2H2_1"/>
    <property type="match status" value="1"/>
</dbReference>
<evidence type="ECO:0000256" key="4">
    <source>
        <dbReference type="PROSITE-ProRule" id="PRU00042"/>
    </source>
</evidence>
<evidence type="ECO:0000256" key="5">
    <source>
        <dbReference type="PROSITE-ProRule" id="PRU00108"/>
    </source>
</evidence>
<feature type="compositionally biased region" description="Basic and acidic residues" evidence="6">
    <location>
        <begin position="133"/>
        <end position="142"/>
    </location>
</feature>
<feature type="domain" description="Homeobox" evidence="7">
    <location>
        <begin position="303"/>
        <end position="366"/>
    </location>
</feature>
<dbReference type="PROSITE" id="PS50157">
    <property type="entry name" value="ZINC_FINGER_C2H2_2"/>
    <property type="match status" value="1"/>
</dbReference>
<dbReference type="PANTHER" id="PTHR11850">
    <property type="entry name" value="HOMEOBOX PROTEIN TRANSCRIPTION FACTORS"/>
    <property type="match status" value="1"/>
</dbReference>
<evidence type="ECO:0000256" key="2">
    <source>
        <dbReference type="ARBA" id="ARBA00023155"/>
    </source>
</evidence>
<evidence type="ECO:0000259" key="7">
    <source>
        <dbReference type="PROSITE" id="PS50071"/>
    </source>
</evidence>
<evidence type="ECO:0000259" key="8">
    <source>
        <dbReference type="PROSITE" id="PS50157"/>
    </source>
</evidence>
<dbReference type="GO" id="GO:0003677">
    <property type="term" value="F:DNA binding"/>
    <property type="evidence" value="ECO:0007669"/>
    <property type="project" value="UniProtKB-UniRule"/>
</dbReference>
<feature type="domain" description="C2H2-type" evidence="8">
    <location>
        <begin position="517"/>
        <end position="545"/>
    </location>
</feature>